<accession>U3AY85</accession>
<dbReference type="OrthoDB" id="9811121at2"/>
<keyword evidence="1 3" id="KW-0378">Hydrolase</keyword>
<dbReference type="AlphaFoldDB" id="U3AY85"/>
<dbReference type="EMBL" id="BATM01000005">
    <property type="protein sequence ID" value="GAD78690.1"/>
    <property type="molecule type" value="Genomic_DNA"/>
</dbReference>
<gene>
    <name evidence="3" type="ORF">VEZ01S_05_00790</name>
</gene>
<dbReference type="InterPro" id="IPR045254">
    <property type="entry name" value="Nit1/2_C-N_Hydrolase"/>
</dbReference>
<protein>
    <submittedName>
        <fullName evidence="3">Putative hydrolase</fullName>
    </submittedName>
</protein>
<dbReference type="Proteomes" id="UP000016562">
    <property type="component" value="Unassembled WGS sequence"/>
</dbReference>
<evidence type="ECO:0000313" key="3">
    <source>
        <dbReference type="EMBL" id="GAD78690.1"/>
    </source>
</evidence>
<feature type="domain" description="CN hydrolase" evidence="2">
    <location>
        <begin position="6"/>
        <end position="253"/>
    </location>
</feature>
<evidence type="ECO:0000259" key="2">
    <source>
        <dbReference type="PROSITE" id="PS50263"/>
    </source>
</evidence>
<evidence type="ECO:0000313" key="4">
    <source>
        <dbReference type="Proteomes" id="UP000016562"/>
    </source>
</evidence>
<sequence length="281" mass="31259">MQQEQARVGLVQMTSGSDVMQNYQYIEQQVRALAEQQCQLIVTPENSLLFDNADSYQQLAEELGSGPMQGKLARLAKELGVWIVIGSFPIRASKDKLYSTSLVFNDQGELASHYAKMHLFDVEVADGHGSYRESDCFEHGQLPQIVETPFGKLGLSICYDLRFAPLYNVLREGGADIILVPAAFTAVTGEAHWEVLLRSRAIENQVWVIGVGQCGQHSASRQTWGHSMVIDPWGKMITKAAMTPCNLIADIELHQVQHVRKAMPVAAHQKFFSLIIDEGNE</sequence>
<dbReference type="CDD" id="cd07572">
    <property type="entry name" value="nit"/>
    <property type="match status" value="1"/>
</dbReference>
<reference evidence="3 4" key="1">
    <citation type="submission" date="2013-09" db="EMBL/GenBank/DDBJ databases">
        <title>Whole genome shotgun sequence of Vibrio ezurae NBRC 102218.</title>
        <authorList>
            <person name="Yoshida I."/>
            <person name="Hosoyama A."/>
            <person name="Numata M."/>
            <person name="Hashimoto M."/>
            <person name="Hosoyama Y."/>
            <person name="Tsuchikane K."/>
            <person name="Noguchi M."/>
            <person name="Hirakata S."/>
            <person name="Ichikawa N."/>
            <person name="Ohji S."/>
            <person name="Yamazoe A."/>
            <person name="Fujita N."/>
        </authorList>
    </citation>
    <scope>NUCLEOTIDE SEQUENCE [LARGE SCALE GENOMIC DNA]</scope>
    <source>
        <strain evidence="3 4">NBRC 102218</strain>
    </source>
</reference>
<dbReference type="Pfam" id="PF00795">
    <property type="entry name" value="CN_hydrolase"/>
    <property type="match status" value="1"/>
</dbReference>
<dbReference type="InterPro" id="IPR036526">
    <property type="entry name" value="C-N_Hydrolase_sf"/>
</dbReference>
<dbReference type="Gene3D" id="3.60.110.10">
    <property type="entry name" value="Carbon-nitrogen hydrolase"/>
    <property type="match status" value="1"/>
</dbReference>
<dbReference type="GO" id="GO:0016811">
    <property type="term" value="F:hydrolase activity, acting on carbon-nitrogen (but not peptide) bonds, in linear amides"/>
    <property type="evidence" value="ECO:0007669"/>
    <property type="project" value="InterPro"/>
</dbReference>
<dbReference type="eggNOG" id="COG0388">
    <property type="taxonomic scope" value="Bacteria"/>
</dbReference>
<dbReference type="RefSeq" id="WP_021712413.1">
    <property type="nucleotide sequence ID" value="NZ_BATM01000005.1"/>
</dbReference>
<comment type="caution">
    <text evidence="3">The sequence shown here is derived from an EMBL/GenBank/DDBJ whole genome shotgun (WGS) entry which is preliminary data.</text>
</comment>
<dbReference type="PANTHER" id="PTHR23088">
    <property type="entry name" value="NITRILASE-RELATED"/>
    <property type="match status" value="1"/>
</dbReference>
<dbReference type="STRING" id="1219080.VEZ01S_05_00790"/>
<keyword evidence="4" id="KW-1185">Reference proteome</keyword>
<dbReference type="SUPFAM" id="SSF56317">
    <property type="entry name" value="Carbon-nitrogen hydrolase"/>
    <property type="match status" value="1"/>
</dbReference>
<dbReference type="InterPro" id="IPR003010">
    <property type="entry name" value="C-N_Hydrolase"/>
</dbReference>
<dbReference type="PROSITE" id="PS50263">
    <property type="entry name" value="CN_HYDROLASE"/>
    <property type="match status" value="1"/>
</dbReference>
<proteinExistence type="predicted"/>
<name>U3AY85_9VIBR</name>
<dbReference type="PANTHER" id="PTHR23088:SF27">
    <property type="entry name" value="DEAMINATED GLUTATHIONE AMIDASE"/>
    <property type="match status" value="1"/>
</dbReference>
<evidence type="ECO:0000256" key="1">
    <source>
        <dbReference type="ARBA" id="ARBA00022801"/>
    </source>
</evidence>
<organism evidence="3 4">
    <name type="scientific">Vibrio ezurae NBRC 102218</name>
    <dbReference type="NCBI Taxonomy" id="1219080"/>
    <lineage>
        <taxon>Bacteria</taxon>
        <taxon>Pseudomonadati</taxon>
        <taxon>Pseudomonadota</taxon>
        <taxon>Gammaproteobacteria</taxon>
        <taxon>Vibrionales</taxon>
        <taxon>Vibrionaceae</taxon>
        <taxon>Vibrio</taxon>
    </lineage>
</organism>